<proteinExistence type="predicted"/>
<dbReference type="RefSeq" id="WP_123014976.1">
    <property type="nucleotide sequence ID" value="NZ_CP033077.1"/>
</dbReference>
<reference evidence="3" key="1">
    <citation type="journal article" date="2019" name="Int. J. Syst. Evol. Microbiol.">
        <title>The Global Catalogue of Microorganisms (GCM) 10K type strain sequencing project: providing services to taxonomists for standard genome sequencing and annotation.</title>
        <authorList>
            <consortium name="The Broad Institute Genomics Platform"/>
            <consortium name="The Broad Institute Genome Sequencing Center for Infectious Disease"/>
            <person name="Wu L."/>
            <person name="Ma J."/>
        </authorList>
    </citation>
    <scope>NUCLEOTIDE SEQUENCE [LARGE SCALE GENOMIC DNA]</scope>
    <source>
        <strain evidence="3">KCTC 62784</strain>
    </source>
</reference>
<dbReference type="InterPro" id="IPR016181">
    <property type="entry name" value="Acyl_CoA_acyltransferase"/>
</dbReference>
<dbReference type="Gene3D" id="3.40.630.30">
    <property type="match status" value="1"/>
</dbReference>
<sequence length="100" mass="11336">MDTTNSLFFHKLAIGDEHNGLGFGARALNALLELAKDNGCIWLRCDCHGGRKRLRVFYEQFGFELVDRQEMFGFDVARYQMRTSCLSRFGTRGVVGLLGL</sequence>
<dbReference type="InterPro" id="IPR000182">
    <property type="entry name" value="GNAT_dom"/>
</dbReference>
<dbReference type="Pfam" id="PF00583">
    <property type="entry name" value="Acetyltransf_1"/>
    <property type="match status" value="1"/>
</dbReference>
<evidence type="ECO:0000259" key="1">
    <source>
        <dbReference type="PROSITE" id="PS51186"/>
    </source>
</evidence>
<feature type="domain" description="N-acetyltransferase" evidence="1">
    <location>
        <begin position="1"/>
        <end position="86"/>
    </location>
</feature>
<protein>
    <submittedName>
        <fullName evidence="2">GNAT family N-acetyltransferase</fullName>
        <ecNumber evidence="2">2.3.1.-</ecNumber>
    </submittedName>
</protein>
<keyword evidence="2" id="KW-0012">Acyltransferase</keyword>
<dbReference type="SUPFAM" id="SSF55729">
    <property type="entry name" value="Acyl-CoA N-acyltransferases (Nat)"/>
    <property type="match status" value="1"/>
</dbReference>
<name>A0ABV7C6Q8_9VIBR</name>
<comment type="caution">
    <text evidence="2">The sequence shown here is derived from an EMBL/GenBank/DDBJ whole genome shotgun (WGS) entry which is preliminary data.</text>
</comment>
<dbReference type="EC" id="2.3.1.-" evidence="2"/>
<evidence type="ECO:0000313" key="3">
    <source>
        <dbReference type="Proteomes" id="UP001595384"/>
    </source>
</evidence>
<gene>
    <name evidence="2" type="ORF">ACFODT_07680</name>
</gene>
<keyword evidence="3" id="KW-1185">Reference proteome</keyword>
<keyword evidence="2" id="KW-0808">Transferase</keyword>
<evidence type="ECO:0000313" key="2">
    <source>
        <dbReference type="EMBL" id="MFC3023701.1"/>
    </source>
</evidence>
<dbReference type="PROSITE" id="PS51186">
    <property type="entry name" value="GNAT"/>
    <property type="match status" value="1"/>
</dbReference>
<accession>A0ABV7C6Q8</accession>
<dbReference type="GO" id="GO:0016746">
    <property type="term" value="F:acyltransferase activity"/>
    <property type="evidence" value="ECO:0007669"/>
    <property type="project" value="UniProtKB-KW"/>
</dbReference>
<dbReference type="Proteomes" id="UP001595384">
    <property type="component" value="Unassembled WGS sequence"/>
</dbReference>
<organism evidence="2 3">
    <name type="scientific">Vibrio zhugei</name>
    <dbReference type="NCBI Taxonomy" id="2479546"/>
    <lineage>
        <taxon>Bacteria</taxon>
        <taxon>Pseudomonadati</taxon>
        <taxon>Pseudomonadota</taxon>
        <taxon>Gammaproteobacteria</taxon>
        <taxon>Vibrionales</taxon>
        <taxon>Vibrionaceae</taxon>
        <taxon>Vibrio</taxon>
    </lineage>
</organism>
<dbReference type="EMBL" id="JBHRSE010000050">
    <property type="protein sequence ID" value="MFC3023701.1"/>
    <property type="molecule type" value="Genomic_DNA"/>
</dbReference>